<dbReference type="OrthoDB" id="5332150at2"/>
<dbReference type="Gene3D" id="2.40.170.20">
    <property type="entry name" value="TonB-dependent receptor, beta-barrel domain"/>
    <property type="match status" value="1"/>
</dbReference>
<sequence>MPASSRTRHATYFIALGAITGAGLLGTPPQTHAGGHGHLAPIVITAPVMTSPGELETDPRQARLPLPAQDGGSFLKSIPGFTTSRKGGTSGDPELRGQGGGRLNILMDGHPVLGGCGQRMDPPTAYIYPESYDRVRIFKGPQTVRYGAAPAGVVDFQRDPQRFDEPTVTGHASMTVGRFDRTDLMADVTAGSSEGYARIIGTISKQDDYRDGDGDKLHSQFERWSGTGILGWTPDEFTNLEFAYERSDAEAAYGDRMMDGTTFDRTGYSLTARREALTPWLDAVEFKAFYSYVDHVMDNFRMRSAPQQTVSFPDRRTTGAKVDAELVLAEQTWLTVGLDYTEDEHGRGRRTTMGGANTLQEVLSTDYSRNDTAEFRDYGMYAELEHGLTARDYVFFGARIDRNRAEAESMYGGATPGTTDRNTLWSGFARYERDLADLPLTLNIGVGAAERAPDFWERMKDFDLETERLTQLDAGVQWRGTRVNATLSAFYGEFSNYILVGAESGDPDARNISASHYGLEADLTYRFSPTLSSTTTLAWVRADNDSDNEPLAQTPPLEGTLSLDYDDGRWFAGGVVRAVERQDRIHEGFGTIYSVDTGETPGFATLGLYAGHRFTQQTHATIGVDNVFDRKYREHIQGGSPDLDPNGRFAPLNEPGRQYWMKVATRF</sequence>
<name>Q0A9U5_ALKEH</name>
<reference evidence="14" key="1">
    <citation type="submission" date="2006-08" db="EMBL/GenBank/DDBJ databases">
        <title>Complete sequence of Alkalilimnicola ehrilichei MLHE-1.</title>
        <authorList>
            <person name="Copeland A."/>
            <person name="Lucas S."/>
            <person name="Lapidus A."/>
            <person name="Barry K."/>
            <person name="Detter J.C."/>
            <person name="Glavina del Rio T."/>
            <person name="Hammon N."/>
            <person name="Israni S."/>
            <person name="Dalin E."/>
            <person name="Tice H."/>
            <person name="Pitluck S."/>
            <person name="Sims D."/>
            <person name="Brettin T."/>
            <person name="Bruce D."/>
            <person name="Han C."/>
            <person name="Tapia R."/>
            <person name="Gilna P."/>
            <person name="Schmutz J."/>
            <person name="Larimer F."/>
            <person name="Land M."/>
            <person name="Hauser L."/>
            <person name="Kyrpides N."/>
            <person name="Mikhailova N."/>
            <person name="Oremland R.S."/>
            <person name="Hoeft S.E."/>
            <person name="Switzer-Blum J."/>
            <person name="Kulp T."/>
            <person name="King G."/>
            <person name="Tabita R."/>
            <person name="Witte B."/>
            <person name="Santini J.M."/>
            <person name="Basu P."/>
            <person name="Hollibaugh J.T."/>
            <person name="Xie G."/>
            <person name="Stolz J.F."/>
            <person name="Richardson P."/>
        </authorList>
    </citation>
    <scope>NUCLEOTIDE SEQUENCE [LARGE SCALE GENOMIC DNA]</scope>
    <source>
        <strain evidence="14">ATCC BAA-1101 / DSM 17681 / MLHE-1</strain>
    </source>
</reference>
<gene>
    <name evidence="13" type="ordered locus">Mlg_1039</name>
</gene>
<dbReference type="NCBIfam" id="TIGR01778">
    <property type="entry name" value="TonB-copper"/>
    <property type="match status" value="1"/>
</dbReference>
<evidence type="ECO:0000256" key="8">
    <source>
        <dbReference type="PROSITE-ProRule" id="PRU01360"/>
    </source>
</evidence>
<keyword evidence="14" id="KW-1185">Reference proteome</keyword>
<keyword evidence="4 8" id="KW-0812">Transmembrane</keyword>
<feature type="region of interest" description="Disordered" evidence="10">
    <location>
        <begin position="73"/>
        <end position="95"/>
    </location>
</feature>
<dbReference type="InterPro" id="IPR010100">
    <property type="entry name" value="TonB-dep_Cu_rcpt"/>
</dbReference>
<dbReference type="InterPro" id="IPR012910">
    <property type="entry name" value="Plug_dom"/>
</dbReference>
<dbReference type="KEGG" id="aeh:Mlg_1039"/>
<dbReference type="AlphaFoldDB" id="Q0A9U5"/>
<dbReference type="RefSeq" id="WP_011628787.1">
    <property type="nucleotide sequence ID" value="NC_008340.1"/>
</dbReference>
<dbReference type="CDD" id="cd01347">
    <property type="entry name" value="ligand_gated_channel"/>
    <property type="match status" value="1"/>
</dbReference>
<evidence type="ECO:0000256" key="4">
    <source>
        <dbReference type="ARBA" id="ARBA00022692"/>
    </source>
</evidence>
<dbReference type="Proteomes" id="UP000001962">
    <property type="component" value="Chromosome"/>
</dbReference>
<dbReference type="HOGENOM" id="CLU_014873_2_1_6"/>
<evidence type="ECO:0000256" key="1">
    <source>
        <dbReference type="ARBA" id="ARBA00004571"/>
    </source>
</evidence>
<organism evidence="13 14">
    <name type="scientific">Alkalilimnicola ehrlichii (strain ATCC BAA-1101 / DSM 17681 / MLHE-1)</name>
    <dbReference type="NCBI Taxonomy" id="187272"/>
    <lineage>
        <taxon>Bacteria</taxon>
        <taxon>Pseudomonadati</taxon>
        <taxon>Pseudomonadota</taxon>
        <taxon>Gammaproteobacteria</taxon>
        <taxon>Chromatiales</taxon>
        <taxon>Ectothiorhodospiraceae</taxon>
        <taxon>Alkalilimnicola</taxon>
    </lineage>
</organism>
<keyword evidence="6 8" id="KW-0472">Membrane</keyword>
<dbReference type="PANTHER" id="PTHR30069:SF49">
    <property type="entry name" value="OUTER MEMBRANE PROTEIN C"/>
    <property type="match status" value="1"/>
</dbReference>
<dbReference type="Gene3D" id="2.170.130.10">
    <property type="entry name" value="TonB-dependent receptor, plug domain"/>
    <property type="match status" value="1"/>
</dbReference>
<evidence type="ECO:0000313" key="14">
    <source>
        <dbReference type="Proteomes" id="UP000001962"/>
    </source>
</evidence>
<keyword evidence="3 8" id="KW-1134">Transmembrane beta strand</keyword>
<evidence type="ECO:0000256" key="2">
    <source>
        <dbReference type="ARBA" id="ARBA00022448"/>
    </source>
</evidence>
<evidence type="ECO:0000256" key="7">
    <source>
        <dbReference type="ARBA" id="ARBA00023237"/>
    </source>
</evidence>
<evidence type="ECO:0000256" key="3">
    <source>
        <dbReference type="ARBA" id="ARBA00022452"/>
    </source>
</evidence>
<feature type="domain" description="TonB-dependent receptor plug" evidence="12">
    <location>
        <begin position="66"/>
        <end position="153"/>
    </location>
</feature>
<dbReference type="InterPro" id="IPR039426">
    <property type="entry name" value="TonB-dep_rcpt-like"/>
</dbReference>
<comment type="subcellular location">
    <subcellularLocation>
        <location evidence="1 8">Cell outer membrane</location>
        <topology evidence="1 8">Multi-pass membrane protein</topology>
    </subcellularLocation>
</comment>
<evidence type="ECO:0000259" key="11">
    <source>
        <dbReference type="Pfam" id="PF00593"/>
    </source>
</evidence>
<dbReference type="SUPFAM" id="SSF56935">
    <property type="entry name" value="Porins"/>
    <property type="match status" value="1"/>
</dbReference>
<dbReference type="EMBL" id="CP000453">
    <property type="protein sequence ID" value="ABI56392.1"/>
    <property type="molecule type" value="Genomic_DNA"/>
</dbReference>
<dbReference type="InterPro" id="IPR036942">
    <property type="entry name" value="Beta-barrel_TonB_sf"/>
</dbReference>
<dbReference type="Pfam" id="PF07715">
    <property type="entry name" value="Plug"/>
    <property type="match status" value="1"/>
</dbReference>
<keyword evidence="2 8" id="KW-0813">Transport</keyword>
<dbReference type="eggNOG" id="COG4771">
    <property type="taxonomic scope" value="Bacteria"/>
</dbReference>
<keyword evidence="13" id="KW-0675">Receptor</keyword>
<dbReference type="PANTHER" id="PTHR30069">
    <property type="entry name" value="TONB-DEPENDENT OUTER MEMBRANE RECEPTOR"/>
    <property type="match status" value="1"/>
</dbReference>
<evidence type="ECO:0000256" key="10">
    <source>
        <dbReference type="SAM" id="MobiDB-lite"/>
    </source>
</evidence>
<dbReference type="GO" id="GO:0009279">
    <property type="term" value="C:cell outer membrane"/>
    <property type="evidence" value="ECO:0007669"/>
    <property type="project" value="UniProtKB-SubCell"/>
</dbReference>
<dbReference type="InterPro" id="IPR037066">
    <property type="entry name" value="Plug_dom_sf"/>
</dbReference>
<dbReference type="Pfam" id="PF00593">
    <property type="entry name" value="TonB_dep_Rec_b-barrel"/>
    <property type="match status" value="1"/>
</dbReference>
<feature type="domain" description="TonB-dependent receptor-like beta-barrel" evidence="11">
    <location>
        <begin position="207"/>
        <end position="627"/>
    </location>
</feature>
<evidence type="ECO:0000256" key="6">
    <source>
        <dbReference type="ARBA" id="ARBA00023136"/>
    </source>
</evidence>
<dbReference type="GO" id="GO:0015344">
    <property type="term" value="F:siderophore uptake transmembrane transporter activity"/>
    <property type="evidence" value="ECO:0007669"/>
    <property type="project" value="TreeGrafter"/>
</dbReference>
<keyword evidence="7 8" id="KW-0998">Cell outer membrane</keyword>
<comment type="similarity">
    <text evidence="8 9">Belongs to the TonB-dependent receptor family.</text>
</comment>
<dbReference type="GO" id="GO:0044718">
    <property type="term" value="P:siderophore transmembrane transport"/>
    <property type="evidence" value="ECO:0007669"/>
    <property type="project" value="TreeGrafter"/>
</dbReference>
<evidence type="ECO:0000313" key="13">
    <source>
        <dbReference type="EMBL" id="ABI56392.1"/>
    </source>
</evidence>
<accession>Q0A9U5</accession>
<evidence type="ECO:0000259" key="12">
    <source>
        <dbReference type="Pfam" id="PF07715"/>
    </source>
</evidence>
<protein>
    <submittedName>
        <fullName evidence="13">TonB-dependent copper receptor</fullName>
    </submittedName>
</protein>
<proteinExistence type="inferred from homology"/>
<dbReference type="InterPro" id="IPR000531">
    <property type="entry name" value="Beta-barrel_TonB"/>
</dbReference>
<keyword evidence="5 9" id="KW-0798">TonB box</keyword>
<dbReference type="PROSITE" id="PS52016">
    <property type="entry name" value="TONB_DEPENDENT_REC_3"/>
    <property type="match status" value="1"/>
</dbReference>
<evidence type="ECO:0000256" key="5">
    <source>
        <dbReference type="ARBA" id="ARBA00023077"/>
    </source>
</evidence>
<evidence type="ECO:0000256" key="9">
    <source>
        <dbReference type="RuleBase" id="RU003357"/>
    </source>
</evidence>